<dbReference type="InterPro" id="IPR000182">
    <property type="entry name" value="GNAT_dom"/>
</dbReference>
<dbReference type="Proteomes" id="UP000078572">
    <property type="component" value="Chromosome 1"/>
</dbReference>
<name>A0A192A222_9RALS</name>
<organism evidence="1 2">
    <name type="scientific">Ralstonia insidiosa</name>
    <dbReference type="NCBI Taxonomy" id="190721"/>
    <lineage>
        <taxon>Bacteria</taxon>
        <taxon>Pseudomonadati</taxon>
        <taxon>Pseudomonadota</taxon>
        <taxon>Betaproteobacteria</taxon>
        <taxon>Burkholderiales</taxon>
        <taxon>Burkholderiaceae</taxon>
        <taxon>Ralstonia</taxon>
    </lineage>
</organism>
<protein>
    <submittedName>
        <fullName evidence="1">Drug:proton antiporter</fullName>
    </submittedName>
</protein>
<dbReference type="GO" id="GO:0016747">
    <property type="term" value="F:acyltransferase activity, transferring groups other than amino-acyl groups"/>
    <property type="evidence" value="ECO:0007669"/>
    <property type="project" value="InterPro"/>
</dbReference>
<dbReference type="SUPFAM" id="SSF55729">
    <property type="entry name" value="Acyl-CoA N-acyltransferases (Nat)"/>
    <property type="match status" value="1"/>
</dbReference>
<keyword evidence="2" id="KW-1185">Reference proteome</keyword>
<sequence length="159" mass="18159">MHFSAIPHANLSHLTWDWKAFSTLVPHEVYTMLKVRSDVFVVEQNCAYSDIDNLDINAWHLFAWDGSALAAYLRVLPPDANDSDIRIGRVLTSPHHRGIRLGHALLERSMQHIAAQWADVPMRLHAQAHLQKFYGAFGFKAISDVHDEDGIPHVWMRSE</sequence>
<dbReference type="CDD" id="cd04301">
    <property type="entry name" value="NAT_SF"/>
    <property type="match status" value="1"/>
</dbReference>
<evidence type="ECO:0000313" key="1">
    <source>
        <dbReference type="EMBL" id="ANJ74439.1"/>
    </source>
</evidence>
<dbReference type="EMBL" id="CP016022">
    <property type="protein sequence ID" value="ANJ74439.1"/>
    <property type="molecule type" value="Genomic_DNA"/>
</dbReference>
<accession>A0A192A222</accession>
<dbReference type="OrthoDB" id="9796171at2"/>
<dbReference type="PROSITE" id="PS51186">
    <property type="entry name" value="GNAT"/>
    <property type="match status" value="1"/>
</dbReference>
<evidence type="ECO:0000313" key="2">
    <source>
        <dbReference type="Proteomes" id="UP000078572"/>
    </source>
</evidence>
<proteinExistence type="predicted"/>
<gene>
    <name evidence="1" type="ORF">A9Y76_07475</name>
</gene>
<dbReference type="InterPro" id="IPR016181">
    <property type="entry name" value="Acyl_CoA_acyltransferase"/>
</dbReference>
<dbReference type="AlphaFoldDB" id="A0A192A222"/>
<dbReference type="Pfam" id="PF13673">
    <property type="entry name" value="Acetyltransf_10"/>
    <property type="match status" value="1"/>
</dbReference>
<reference evidence="2" key="1">
    <citation type="submission" date="2016-06" db="EMBL/GenBank/DDBJ databases">
        <authorList>
            <person name="Xu Y."/>
            <person name="Nagy A."/>
            <person name="Yan X."/>
            <person name="Kim S.W."/>
            <person name="Haley B."/>
            <person name="Liu N.T."/>
            <person name="Nou X."/>
        </authorList>
    </citation>
    <scope>NUCLEOTIDE SEQUENCE [LARGE SCALE GENOMIC DNA]</scope>
    <source>
        <strain evidence="2">ATCC 49129</strain>
    </source>
</reference>
<dbReference type="Gene3D" id="3.40.630.30">
    <property type="match status" value="1"/>
</dbReference>